<sequence length="145" mass="16852">MAYTEPYTADWDALPNVAMPFMNTVHSEELALVSRLLTDLETAAAPVTIDAQVAAWVEHTKAHFAREELLMHQYDFFATPCHQGEHETALLQLLGVQQQWLRERDTAMLQDYIQYWREWLQQHISSMDFVTANFLNQLNVEVELT</sequence>
<protein>
    <submittedName>
        <fullName evidence="6">Hemerythrin family protein</fullName>
    </submittedName>
</protein>
<dbReference type="PANTHER" id="PTHR37164">
    <property type="entry name" value="BACTERIOHEMERYTHRIN"/>
    <property type="match status" value="1"/>
</dbReference>
<dbReference type="Pfam" id="PF01814">
    <property type="entry name" value="Hemerythrin"/>
    <property type="match status" value="1"/>
</dbReference>
<gene>
    <name evidence="6" type="ORF">J9260_05235</name>
</gene>
<dbReference type="InterPro" id="IPR050669">
    <property type="entry name" value="Hemerythrin"/>
</dbReference>
<proteinExistence type="inferred from homology"/>
<reference evidence="6" key="1">
    <citation type="submission" date="2021-04" db="EMBL/GenBank/DDBJ databases">
        <title>Genomics, taxonomy and metabolism of representatives of sulfur bacteria of the genus Thiothrix: Thiothrix fructosivorans QT, Thiothrix unzii A1T and three new species, Thiothrix subterranea sp. nov., Thiothrix litoralis sp. nov. and 'Candidatus Thiothrix anitrata' sp. nov.</title>
        <authorList>
            <person name="Ravin N.V."/>
            <person name="Smolyakov D."/>
            <person name="Rudenko T.S."/>
            <person name="Mardanov A.V."/>
            <person name="Beletsky A.V."/>
            <person name="Markov N.D."/>
            <person name="Fomenkov A.I."/>
            <person name="Roberts R.J."/>
            <person name="Karnachuk O.V."/>
            <person name="Novikov A."/>
            <person name="Grabovich M.Y."/>
        </authorList>
    </citation>
    <scope>NUCLEOTIDE SEQUENCE</scope>
    <source>
        <strain evidence="6">A1</strain>
    </source>
</reference>
<keyword evidence="3" id="KW-0479">Metal-binding</keyword>
<evidence type="ECO:0000256" key="4">
    <source>
        <dbReference type="ARBA" id="ARBA00023004"/>
    </source>
</evidence>
<dbReference type="Gene3D" id="1.20.120.50">
    <property type="entry name" value="Hemerythrin-like"/>
    <property type="match status" value="1"/>
</dbReference>
<accession>A0A975FBD0</accession>
<name>A0A975FBD0_9GAMM</name>
<evidence type="ECO:0000259" key="5">
    <source>
        <dbReference type="Pfam" id="PF01814"/>
    </source>
</evidence>
<evidence type="ECO:0000256" key="1">
    <source>
        <dbReference type="ARBA" id="ARBA00010587"/>
    </source>
</evidence>
<keyword evidence="7" id="KW-1185">Reference proteome</keyword>
<evidence type="ECO:0000313" key="6">
    <source>
        <dbReference type="EMBL" id="QTR54496.1"/>
    </source>
</evidence>
<dbReference type="EMBL" id="CP072793">
    <property type="protein sequence ID" value="QTR54496.1"/>
    <property type="molecule type" value="Genomic_DNA"/>
</dbReference>
<evidence type="ECO:0000313" key="7">
    <source>
        <dbReference type="Proteomes" id="UP000672009"/>
    </source>
</evidence>
<dbReference type="GO" id="GO:0046872">
    <property type="term" value="F:metal ion binding"/>
    <property type="evidence" value="ECO:0007669"/>
    <property type="project" value="UniProtKB-KW"/>
</dbReference>
<dbReference type="InterPro" id="IPR012312">
    <property type="entry name" value="Hemerythrin-like"/>
</dbReference>
<dbReference type="PANTHER" id="PTHR37164:SF1">
    <property type="entry name" value="BACTERIOHEMERYTHRIN"/>
    <property type="match status" value="1"/>
</dbReference>
<dbReference type="AlphaFoldDB" id="A0A975FBD0"/>
<comment type="similarity">
    <text evidence="1">Belongs to the hemerythrin family.</text>
</comment>
<dbReference type="KEGG" id="tun:J9260_05235"/>
<keyword evidence="4" id="KW-0408">Iron</keyword>
<dbReference type="RefSeq" id="WP_210219982.1">
    <property type="nucleotide sequence ID" value="NZ_CP072793.1"/>
</dbReference>
<evidence type="ECO:0000256" key="3">
    <source>
        <dbReference type="ARBA" id="ARBA00022723"/>
    </source>
</evidence>
<feature type="domain" description="Hemerythrin-like" evidence="5">
    <location>
        <begin position="28"/>
        <end position="130"/>
    </location>
</feature>
<dbReference type="InterPro" id="IPR012827">
    <property type="entry name" value="Hemerythrin_metal-bd"/>
</dbReference>
<dbReference type="PROSITE" id="PS00550">
    <property type="entry name" value="HEMERYTHRINS"/>
    <property type="match status" value="1"/>
</dbReference>
<dbReference type="Proteomes" id="UP000672009">
    <property type="component" value="Chromosome"/>
</dbReference>
<dbReference type="CDD" id="cd12107">
    <property type="entry name" value="Hemerythrin"/>
    <property type="match status" value="1"/>
</dbReference>
<dbReference type="InterPro" id="IPR016131">
    <property type="entry name" value="Haemerythrin_Fe_BS"/>
</dbReference>
<dbReference type="InterPro" id="IPR035938">
    <property type="entry name" value="Hemerythrin-like_sf"/>
</dbReference>
<dbReference type="SUPFAM" id="SSF47188">
    <property type="entry name" value="Hemerythrin-like"/>
    <property type="match status" value="1"/>
</dbReference>
<dbReference type="GO" id="GO:0005344">
    <property type="term" value="F:oxygen carrier activity"/>
    <property type="evidence" value="ECO:0007669"/>
    <property type="project" value="UniProtKB-KW"/>
</dbReference>
<keyword evidence="2" id="KW-0561">Oxygen transport</keyword>
<dbReference type="NCBIfam" id="TIGR02481">
    <property type="entry name" value="hemeryth_dom"/>
    <property type="match status" value="1"/>
</dbReference>
<organism evidence="6 7">
    <name type="scientific">Thiothrix unzii</name>
    <dbReference type="NCBI Taxonomy" id="111769"/>
    <lineage>
        <taxon>Bacteria</taxon>
        <taxon>Pseudomonadati</taxon>
        <taxon>Pseudomonadota</taxon>
        <taxon>Gammaproteobacteria</taxon>
        <taxon>Thiotrichales</taxon>
        <taxon>Thiotrichaceae</taxon>
        <taxon>Thiothrix</taxon>
    </lineage>
</organism>
<keyword evidence="2" id="KW-0813">Transport</keyword>
<evidence type="ECO:0000256" key="2">
    <source>
        <dbReference type="ARBA" id="ARBA00022621"/>
    </source>
</evidence>